<organism evidence="1">
    <name type="scientific">marine sediment metagenome</name>
    <dbReference type="NCBI Taxonomy" id="412755"/>
    <lineage>
        <taxon>unclassified sequences</taxon>
        <taxon>metagenomes</taxon>
        <taxon>ecological metagenomes</taxon>
    </lineage>
</organism>
<sequence>MNHYTPPQPQLTEYLHTESALAAGTTYAPPAKTIIMGAMLSVADKLEVLYSTYILQTPQTGNNGVIGALKCEGASVRFKNTDVAAKVLTVWGVSMT</sequence>
<name>X1N2Z3_9ZZZZ</name>
<evidence type="ECO:0000313" key="1">
    <source>
        <dbReference type="EMBL" id="GAI24626.1"/>
    </source>
</evidence>
<comment type="caution">
    <text evidence="1">The sequence shown here is derived from an EMBL/GenBank/DDBJ whole genome shotgun (WGS) entry which is preliminary data.</text>
</comment>
<protein>
    <submittedName>
        <fullName evidence="1">Uncharacterized protein</fullName>
    </submittedName>
</protein>
<dbReference type="EMBL" id="BARV01016233">
    <property type="protein sequence ID" value="GAI24626.1"/>
    <property type="molecule type" value="Genomic_DNA"/>
</dbReference>
<dbReference type="AlphaFoldDB" id="X1N2Z3"/>
<gene>
    <name evidence="1" type="ORF">S06H3_27907</name>
</gene>
<proteinExistence type="predicted"/>
<reference evidence="1" key="1">
    <citation type="journal article" date="2014" name="Front. Microbiol.">
        <title>High frequency of phylogenetically diverse reductive dehalogenase-homologous genes in deep subseafloor sedimentary metagenomes.</title>
        <authorList>
            <person name="Kawai M."/>
            <person name="Futagami T."/>
            <person name="Toyoda A."/>
            <person name="Takaki Y."/>
            <person name="Nishi S."/>
            <person name="Hori S."/>
            <person name="Arai W."/>
            <person name="Tsubouchi T."/>
            <person name="Morono Y."/>
            <person name="Uchiyama I."/>
            <person name="Ito T."/>
            <person name="Fujiyama A."/>
            <person name="Inagaki F."/>
            <person name="Takami H."/>
        </authorList>
    </citation>
    <scope>NUCLEOTIDE SEQUENCE</scope>
    <source>
        <strain evidence="1">Expedition CK06-06</strain>
    </source>
</reference>
<accession>X1N2Z3</accession>